<evidence type="ECO:0000256" key="3">
    <source>
        <dbReference type="ARBA" id="ARBA00022448"/>
    </source>
</evidence>
<dbReference type="PANTHER" id="PTHR11654">
    <property type="entry name" value="OLIGOPEPTIDE TRANSPORTER-RELATED"/>
    <property type="match status" value="1"/>
</dbReference>
<evidence type="ECO:0000256" key="8">
    <source>
        <dbReference type="ARBA" id="ARBA00023136"/>
    </source>
</evidence>
<keyword evidence="3 10" id="KW-0813">Transport</keyword>
<keyword evidence="6" id="KW-0653">Protein transport</keyword>
<protein>
    <recommendedName>
        <fullName evidence="9">Oligopeptide transporter 1</fullName>
    </recommendedName>
</protein>
<feature type="transmembrane region" description="Helical" evidence="11">
    <location>
        <begin position="49"/>
        <end position="69"/>
    </location>
</feature>
<dbReference type="InterPro" id="IPR036259">
    <property type="entry name" value="MFS_trans_sf"/>
</dbReference>
<evidence type="ECO:0000313" key="13">
    <source>
        <dbReference type="Proteomes" id="UP001566132"/>
    </source>
</evidence>
<dbReference type="Proteomes" id="UP001566132">
    <property type="component" value="Unassembled WGS sequence"/>
</dbReference>
<evidence type="ECO:0000256" key="6">
    <source>
        <dbReference type="ARBA" id="ARBA00022927"/>
    </source>
</evidence>
<feature type="transmembrane region" description="Helical" evidence="11">
    <location>
        <begin position="342"/>
        <end position="364"/>
    </location>
</feature>
<dbReference type="FunFam" id="1.20.1250.20:FF:000049">
    <property type="entry name" value="Solute carrier family 15 member 2"/>
    <property type="match status" value="1"/>
</dbReference>
<evidence type="ECO:0000256" key="1">
    <source>
        <dbReference type="ARBA" id="ARBA00004141"/>
    </source>
</evidence>
<feature type="transmembrane region" description="Helical" evidence="11">
    <location>
        <begin position="656"/>
        <end position="675"/>
    </location>
</feature>
<accession>A0ABD1FF93</accession>
<dbReference type="GO" id="GO:0015031">
    <property type="term" value="P:protein transport"/>
    <property type="evidence" value="ECO:0007669"/>
    <property type="project" value="UniProtKB-KW"/>
</dbReference>
<dbReference type="EMBL" id="JBDJPC010000001">
    <property type="protein sequence ID" value="KAL1517029.1"/>
    <property type="molecule type" value="Genomic_DNA"/>
</dbReference>
<evidence type="ECO:0000256" key="11">
    <source>
        <dbReference type="SAM" id="Phobius"/>
    </source>
</evidence>
<evidence type="ECO:0000256" key="2">
    <source>
        <dbReference type="ARBA" id="ARBA00005982"/>
    </source>
</evidence>
<dbReference type="SUPFAM" id="SSF103473">
    <property type="entry name" value="MFS general substrate transporter"/>
    <property type="match status" value="1"/>
</dbReference>
<gene>
    <name evidence="12" type="ORF">ABEB36_000849</name>
</gene>
<dbReference type="InterPro" id="IPR018456">
    <property type="entry name" value="PTR2_symporter_CS"/>
</dbReference>
<sequence length="707" mass="79858">MYLDSTYPTAVFCIIATEFCERFSFCGLRTILSLYLRNILLFNEDAATVIYHVFIMVCYIVPLIGAICADSFLGRYRTIRNFSLIYLAGNILMCIAAVPVLDHNPILMSIVGLLLIAIGTGGLKPCVAAFGAEQFRLPEQKDLLRYFFSIFYFTINLGGFVGMIVTPIIRKTVYCFGDDTCYALGFGFPALLMLLSILLFLLGKQFYKLKSPKRNVMLEFVKCSWYAIIERCASSKEPNKDHWLDYAKDKFDWKLIQDMKVVFAILLLFVPLPIFWSLFDQQGSRWTFQASHMDCNILGVQIIPDQMQVINPAIVMILIPLFDKLLYPYLEKAHLLTNSLHRMTIGGLTAGLAFVGAGVLELVLEKNYPDLPGRHQGSLNVVNTLPCSLMLSNPVGAIEVLGAANILRMDHIKCYNTSSYELIIEAPLQCGSIQFRKEQFKLTTVLNEHEEDTFIIGVNQQQEINGYITDPIDFQKSITGSPKFRIDYVKNTNILQNISVTLHSSSGLQDIYFLGVHSNATALIVSPYIEVSQGVYECKIRSETDNNLFEKHFHFALGGIYSLIIRENYGEIKFVKLYAMADPNSVNILWQIPQYLLISIAEIMFGVAGLEFSFTQAPKSMKTVTIAGWYLSTAVGNFLVILVTQLDLFKSQAHEFFLFALLIVVDMMMFIEMACRYRFVQLEVESSAFIMMDPIDVPLLDVSDGSD</sequence>
<dbReference type="PROSITE" id="PS01023">
    <property type="entry name" value="PTR2_2"/>
    <property type="match status" value="1"/>
</dbReference>
<feature type="transmembrane region" description="Helical" evidence="11">
    <location>
        <begin position="182"/>
        <end position="203"/>
    </location>
</feature>
<evidence type="ECO:0000256" key="5">
    <source>
        <dbReference type="ARBA" id="ARBA00022856"/>
    </source>
</evidence>
<dbReference type="AlphaFoldDB" id="A0ABD1FF93"/>
<name>A0ABD1FF93_HYPHA</name>
<evidence type="ECO:0000256" key="4">
    <source>
        <dbReference type="ARBA" id="ARBA00022692"/>
    </source>
</evidence>
<comment type="similarity">
    <text evidence="2 10">Belongs to the major facilitator superfamily. Proton-dependent oligopeptide transporter (POT/PTR) (TC 2.A.17) family.</text>
</comment>
<organism evidence="12 13">
    <name type="scientific">Hypothenemus hampei</name>
    <name type="common">Coffee berry borer</name>
    <dbReference type="NCBI Taxonomy" id="57062"/>
    <lineage>
        <taxon>Eukaryota</taxon>
        <taxon>Metazoa</taxon>
        <taxon>Ecdysozoa</taxon>
        <taxon>Arthropoda</taxon>
        <taxon>Hexapoda</taxon>
        <taxon>Insecta</taxon>
        <taxon>Pterygota</taxon>
        <taxon>Neoptera</taxon>
        <taxon>Endopterygota</taxon>
        <taxon>Coleoptera</taxon>
        <taxon>Polyphaga</taxon>
        <taxon>Cucujiformia</taxon>
        <taxon>Curculionidae</taxon>
        <taxon>Scolytinae</taxon>
        <taxon>Hypothenemus</taxon>
    </lineage>
</organism>
<dbReference type="Pfam" id="PF00854">
    <property type="entry name" value="PTR2"/>
    <property type="match status" value="2"/>
</dbReference>
<dbReference type="GO" id="GO:0016020">
    <property type="term" value="C:membrane"/>
    <property type="evidence" value="ECO:0007669"/>
    <property type="project" value="UniProtKB-SubCell"/>
</dbReference>
<comment type="subcellular location">
    <subcellularLocation>
        <location evidence="1 10">Membrane</location>
        <topology evidence="1 10">Multi-pass membrane protein</topology>
    </subcellularLocation>
</comment>
<reference evidence="12 13" key="1">
    <citation type="submission" date="2024-05" db="EMBL/GenBank/DDBJ databases">
        <title>Genetic variation in Jamaican populations of the coffee berry borer (Hypothenemus hampei).</title>
        <authorList>
            <person name="Errbii M."/>
            <person name="Myrie A."/>
        </authorList>
    </citation>
    <scope>NUCLEOTIDE SEQUENCE [LARGE SCALE GENOMIC DNA]</scope>
    <source>
        <strain evidence="12">JA-Hopewell-2020-01-JO</strain>
        <tissue evidence="12">Whole body</tissue>
    </source>
</reference>
<evidence type="ECO:0000256" key="9">
    <source>
        <dbReference type="ARBA" id="ARBA00078114"/>
    </source>
</evidence>
<feature type="transmembrane region" description="Helical" evidence="11">
    <location>
        <begin position="261"/>
        <end position="279"/>
    </location>
</feature>
<keyword evidence="7 11" id="KW-1133">Transmembrane helix</keyword>
<feature type="transmembrane region" description="Helical" evidence="11">
    <location>
        <begin position="143"/>
        <end position="170"/>
    </location>
</feature>
<evidence type="ECO:0000256" key="10">
    <source>
        <dbReference type="RuleBase" id="RU003755"/>
    </source>
</evidence>
<evidence type="ECO:0000313" key="12">
    <source>
        <dbReference type="EMBL" id="KAL1517029.1"/>
    </source>
</evidence>
<dbReference type="Gene3D" id="1.20.1250.20">
    <property type="entry name" value="MFS general substrate transporter like domains"/>
    <property type="match status" value="2"/>
</dbReference>
<dbReference type="GO" id="GO:0015833">
    <property type="term" value="P:peptide transport"/>
    <property type="evidence" value="ECO:0007669"/>
    <property type="project" value="UniProtKB-KW"/>
</dbReference>
<feature type="transmembrane region" description="Helical" evidence="11">
    <location>
        <begin position="626"/>
        <end position="644"/>
    </location>
</feature>
<proteinExistence type="inferred from homology"/>
<keyword evidence="8 11" id="KW-0472">Membrane</keyword>
<feature type="transmembrane region" description="Helical" evidence="11">
    <location>
        <begin position="106"/>
        <end position="131"/>
    </location>
</feature>
<dbReference type="InterPro" id="IPR000109">
    <property type="entry name" value="POT_fam"/>
</dbReference>
<keyword evidence="4 10" id="KW-0812">Transmembrane</keyword>
<keyword evidence="5" id="KW-0571">Peptide transport</keyword>
<comment type="caution">
    <text evidence="12">The sequence shown here is derived from an EMBL/GenBank/DDBJ whole genome shotgun (WGS) entry which is preliminary data.</text>
</comment>
<evidence type="ECO:0000256" key="7">
    <source>
        <dbReference type="ARBA" id="ARBA00022989"/>
    </source>
</evidence>
<feature type="transmembrane region" description="Helical" evidence="11">
    <location>
        <begin position="81"/>
        <end position="100"/>
    </location>
</feature>
<keyword evidence="13" id="KW-1185">Reference proteome</keyword>